<proteinExistence type="predicted"/>
<protein>
    <submittedName>
        <fullName evidence="1">Amidohydrolase family protein</fullName>
    </submittedName>
</protein>
<accession>A0ABW8AJ83</accession>
<evidence type="ECO:0000313" key="2">
    <source>
        <dbReference type="Proteomes" id="UP001612915"/>
    </source>
</evidence>
<reference evidence="1 2" key="1">
    <citation type="submission" date="2024-10" db="EMBL/GenBank/DDBJ databases">
        <title>The Natural Products Discovery Center: Release of the First 8490 Sequenced Strains for Exploring Actinobacteria Biosynthetic Diversity.</title>
        <authorList>
            <person name="Kalkreuter E."/>
            <person name="Kautsar S.A."/>
            <person name="Yang D."/>
            <person name="Bader C.D."/>
            <person name="Teijaro C.N."/>
            <person name="Fluegel L."/>
            <person name="Davis C.M."/>
            <person name="Simpson J.R."/>
            <person name="Lauterbach L."/>
            <person name="Steele A.D."/>
            <person name="Gui C."/>
            <person name="Meng S."/>
            <person name="Li G."/>
            <person name="Viehrig K."/>
            <person name="Ye F."/>
            <person name="Su P."/>
            <person name="Kiefer A.F."/>
            <person name="Nichols A."/>
            <person name="Cepeda A.J."/>
            <person name="Yan W."/>
            <person name="Fan B."/>
            <person name="Jiang Y."/>
            <person name="Adhikari A."/>
            <person name="Zheng C.-J."/>
            <person name="Schuster L."/>
            <person name="Cowan T.M."/>
            <person name="Smanski M.J."/>
            <person name="Chevrette M.G."/>
            <person name="De Carvalho L.P.S."/>
            <person name="Shen B."/>
        </authorList>
    </citation>
    <scope>NUCLEOTIDE SEQUENCE [LARGE SCALE GENOMIC DNA]</scope>
    <source>
        <strain evidence="1 2">NPDC049639</strain>
    </source>
</reference>
<dbReference type="RefSeq" id="WP_398276058.1">
    <property type="nucleotide sequence ID" value="NZ_JBITLV010000001.1"/>
</dbReference>
<dbReference type="EMBL" id="JBITLV010000001">
    <property type="protein sequence ID" value="MFI7586430.1"/>
    <property type="molecule type" value="Genomic_DNA"/>
</dbReference>
<sequence>MPNPPIVGRIDVHQHLWPAELLEALRARRSGPRLDGWTLHLPGEPPFPVTPQDHDLDACLAREAGTGLALVSLSSPLGIEDLHPDDAAPLLDAWHVGAARLPAPFGAWAAVSRLDPDPGALKDRLTGGFVGLQVPATWLATPARLEEFAPVLAVCEAASAPVLVHPGPVAATDERESLPGWWPAVVDYPAQLQAAWWAWHAAGRSLLPTLRIGFVAGAGLAAGHHERLRARGGSVGRVDADVFVETSSYGPQGLDVLVRALGIDVVVAGSDRPYAEPADLAAPPFNLGTAAANAVDVVNPHRFLYGITGGAS</sequence>
<organism evidence="1 2">
    <name type="scientific">Spongisporangium articulatum</name>
    <dbReference type="NCBI Taxonomy" id="3362603"/>
    <lineage>
        <taxon>Bacteria</taxon>
        <taxon>Bacillati</taxon>
        <taxon>Actinomycetota</taxon>
        <taxon>Actinomycetes</taxon>
        <taxon>Kineosporiales</taxon>
        <taxon>Kineosporiaceae</taxon>
        <taxon>Spongisporangium</taxon>
    </lineage>
</organism>
<evidence type="ECO:0000313" key="1">
    <source>
        <dbReference type="EMBL" id="MFI7586430.1"/>
    </source>
</evidence>
<dbReference type="Proteomes" id="UP001612915">
    <property type="component" value="Unassembled WGS sequence"/>
</dbReference>
<name>A0ABW8AJ83_9ACTN</name>
<dbReference type="Gene3D" id="3.20.20.140">
    <property type="entry name" value="Metal-dependent hydrolases"/>
    <property type="match status" value="1"/>
</dbReference>
<dbReference type="SUPFAM" id="SSF51556">
    <property type="entry name" value="Metallo-dependent hydrolases"/>
    <property type="match status" value="1"/>
</dbReference>
<dbReference type="InterPro" id="IPR032466">
    <property type="entry name" value="Metal_Hydrolase"/>
</dbReference>
<comment type="caution">
    <text evidence="1">The sequence shown here is derived from an EMBL/GenBank/DDBJ whole genome shotgun (WGS) entry which is preliminary data.</text>
</comment>
<keyword evidence="2" id="KW-1185">Reference proteome</keyword>
<gene>
    <name evidence="1" type="ORF">ACIB24_05090</name>
</gene>